<dbReference type="Pfam" id="PF07587">
    <property type="entry name" value="PSD1"/>
    <property type="match status" value="1"/>
</dbReference>
<proteinExistence type="predicted"/>
<dbReference type="PANTHER" id="PTHR35889:SF3">
    <property type="entry name" value="F-BOX DOMAIN-CONTAINING PROTEIN"/>
    <property type="match status" value="1"/>
</dbReference>
<dbReference type="InterPro" id="IPR011444">
    <property type="entry name" value="DUF1549"/>
</dbReference>
<dbReference type="InterPro" id="IPR022655">
    <property type="entry name" value="DUF1553"/>
</dbReference>
<dbReference type="Pfam" id="PF07635">
    <property type="entry name" value="PSCyt1"/>
    <property type="match status" value="1"/>
</dbReference>
<evidence type="ECO:0000259" key="2">
    <source>
        <dbReference type="Pfam" id="PF07587"/>
    </source>
</evidence>
<name>A0A285ME69_9FLAO</name>
<dbReference type="EMBL" id="OBEH01000001">
    <property type="protein sequence ID" value="SNY95472.1"/>
    <property type="molecule type" value="Genomic_DNA"/>
</dbReference>
<dbReference type="InterPro" id="IPR036909">
    <property type="entry name" value="Cyt_c-like_dom_sf"/>
</dbReference>
<accession>A0A285ME69</accession>
<sequence>MPFFFLINSKIEMWKAVCIILLLCCIIGCKNTKGEYAGISQQESLKQMPDSIDFSFHIKPILSDRCFACHGPDKNAIEGGLSLNKAEDAYAAIGENKDRYAIVPRDLEKSELVKRIFEEDPNLIMPPPESNLSLSNYEKELLKKWVAQGAVYKKHWAFVPPEDPSIPQIENDQWSQNEIDKFILKKLEAQGFSPSKKAEKEQLMRRVFFSISGLPPSVEQVNAFLNDGRPGAYEKIIDSLLNTTAYAEYMAADWMDVARYADTHGYQDDFERIMWPWRDWVIHAFDKNMPYDQFVTYQLAGDLLPNSTKESILATGFNRNHKITAEGGVIPEEYRIEYVEDRTVTFGTAFLGMTMECARCHDHKYDPLSQKDHFQLFGFFNNIDEDGLMPSAQIIPKPYMTISKQDAEGVLSFVNMTTASMPKVDVMVMQEMPQPRETFILNRGVYDQPTDQVFPETPEAILPFPKEFPKNRLGLSKWLFHKDNPLTARVAVNRIWQRMFGKGLVESSYDFGNQGALPSHPELLDFLAIKFMEDGWDLKQIMKYMAMSATYQQSSEISKEMAEKDPENTYLARASRLRLSAEMIRDQALKVSGLLNAEVGGPSVKPYQPEGIWEETTGGGGGSTSTYVQSSGKDLYRKSVYTFWKRTVPPPSMMTFDASSRDLCTVKRQETNTPLQALVLLNDPQLIEAARALAYKAVGVVGQEPTDQIKYVFQNATSRKPKEEELQILNGLYLDALQRIETGEIIPEEYLSIGEFSVTANIPSKQITALALTAHTILNLDETISRG</sequence>
<feature type="domain" description="DUF1549" evidence="1">
    <location>
        <begin position="178"/>
        <end position="384"/>
    </location>
</feature>
<dbReference type="InterPro" id="IPR011429">
    <property type="entry name" value="Cyt_c_Planctomycete-type"/>
</dbReference>
<dbReference type="Pfam" id="PF07583">
    <property type="entry name" value="PSCyt2"/>
    <property type="match status" value="1"/>
</dbReference>
<reference evidence="5" key="1">
    <citation type="submission" date="2017-09" db="EMBL/GenBank/DDBJ databases">
        <authorList>
            <person name="Varghese N."/>
            <person name="Submissions S."/>
        </authorList>
    </citation>
    <scope>NUCLEOTIDE SEQUENCE [LARGE SCALE GENOMIC DNA]</scope>
    <source>
        <strain evidence="5">DSM 25885</strain>
    </source>
</reference>
<dbReference type="Proteomes" id="UP000219048">
    <property type="component" value="Unassembled WGS sequence"/>
</dbReference>
<organism evidence="4 5">
    <name type="scientific">Flagellimonas pacifica</name>
    <dbReference type="NCBI Taxonomy" id="1247520"/>
    <lineage>
        <taxon>Bacteria</taxon>
        <taxon>Pseudomonadati</taxon>
        <taxon>Bacteroidota</taxon>
        <taxon>Flavobacteriia</taxon>
        <taxon>Flavobacteriales</taxon>
        <taxon>Flavobacteriaceae</taxon>
        <taxon>Flagellimonas</taxon>
    </lineage>
</organism>
<evidence type="ECO:0000259" key="3">
    <source>
        <dbReference type="Pfam" id="PF07635"/>
    </source>
</evidence>
<feature type="domain" description="DUF1553" evidence="2">
    <location>
        <begin position="471"/>
        <end position="731"/>
    </location>
</feature>
<protein>
    <submittedName>
        <fullName evidence="4">Planctomycete cytochrome C</fullName>
    </submittedName>
</protein>
<evidence type="ECO:0000313" key="5">
    <source>
        <dbReference type="Proteomes" id="UP000219048"/>
    </source>
</evidence>
<keyword evidence="5" id="KW-1185">Reference proteome</keyword>
<dbReference type="PANTHER" id="PTHR35889">
    <property type="entry name" value="CYCLOINULO-OLIGOSACCHARIDE FRUCTANOTRANSFERASE-RELATED"/>
    <property type="match status" value="1"/>
</dbReference>
<evidence type="ECO:0000259" key="1">
    <source>
        <dbReference type="Pfam" id="PF07583"/>
    </source>
</evidence>
<dbReference type="GO" id="GO:0020037">
    <property type="term" value="F:heme binding"/>
    <property type="evidence" value="ECO:0007669"/>
    <property type="project" value="InterPro"/>
</dbReference>
<feature type="domain" description="Cytochrome C Planctomycete-type" evidence="3">
    <location>
        <begin position="66"/>
        <end position="129"/>
    </location>
</feature>
<dbReference type="AlphaFoldDB" id="A0A285ME69"/>
<dbReference type="RefSeq" id="WP_243396907.1">
    <property type="nucleotide sequence ID" value="NZ_OBEH01000001.1"/>
</dbReference>
<dbReference type="SUPFAM" id="SSF46626">
    <property type="entry name" value="Cytochrome c"/>
    <property type="match status" value="1"/>
</dbReference>
<gene>
    <name evidence="4" type="ORF">SAMN06265377_1141</name>
</gene>
<dbReference type="GO" id="GO:0009055">
    <property type="term" value="F:electron transfer activity"/>
    <property type="evidence" value="ECO:0007669"/>
    <property type="project" value="InterPro"/>
</dbReference>
<evidence type="ECO:0000313" key="4">
    <source>
        <dbReference type="EMBL" id="SNY95472.1"/>
    </source>
</evidence>